<keyword evidence="3" id="KW-1185">Reference proteome</keyword>
<evidence type="ECO:0000313" key="2">
    <source>
        <dbReference type="EMBL" id="MBG0741551.1"/>
    </source>
</evidence>
<feature type="transmembrane region" description="Helical" evidence="1">
    <location>
        <begin position="273"/>
        <end position="298"/>
    </location>
</feature>
<name>A0A931G645_9MICC</name>
<keyword evidence="1" id="KW-0472">Membrane</keyword>
<comment type="caution">
    <text evidence="2">The sequence shown here is derived from an EMBL/GenBank/DDBJ whole genome shotgun (WGS) entry which is preliminary data.</text>
</comment>
<feature type="transmembrane region" description="Helical" evidence="1">
    <location>
        <begin position="230"/>
        <end position="252"/>
    </location>
</feature>
<proteinExistence type="predicted"/>
<keyword evidence="1" id="KW-1133">Transmembrane helix</keyword>
<evidence type="ECO:0000313" key="3">
    <source>
        <dbReference type="Proteomes" id="UP000655366"/>
    </source>
</evidence>
<dbReference type="Proteomes" id="UP000655366">
    <property type="component" value="Unassembled WGS sequence"/>
</dbReference>
<feature type="transmembrane region" description="Helical" evidence="1">
    <location>
        <begin position="194"/>
        <end position="218"/>
    </location>
</feature>
<organism evidence="2 3">
    <name type="scientific">Arthrobacter terrae</name>
    <dbReference type="NCBI Taxonomy" id="2935737"/>
    <lineage>
        <taxon>Bacteria</taxon>
        <taxon>Bacillati</taxon>
        <taxon>Actinomycetota</taxon>
        <taxon>Actinomycetes</taxon>
        <taxon>Micrococcales</taxon>
        <taxon>Micrococcaceae</taxon>
        <taxon>Arthrobacter</taxon>
    </lineage>
</organism>
<accession>A0A931G645</accession>
<evidence type="ECO:0000256" key="1">
    <source>
        <dbReference type="SAM" id="Phobius"/>
    </source>
</evidence>
<protein>
    <submittedName>
        <fullName evidence="2">Uncharacterized protein</fullName>
    </submittedName>
</protein>
<feature type="transmembrane region" description="Helical" evidence="1">
    <location>
        <begin position="318"/>
        <end position="337"/>
    </location>
</feature>
<dbReference type="RefSeq" id="WP_196398487.1">
    <property type="nucleotide sequence ID" value="NZ_JADNYM010000033.1"/>
</dbReference>
<keyword evidence="1" id="KW-0812">Transmembrane</keyword>
<dbReference type="EMBL" id="JADNYM010000033">
    <property type="protein sequence ID" value="MBG0741551.1"/>
    <property type="molecule type" value="Genomic_DNA"/>
</dbReference>
<reference evidence="2 3" key="1">
    <citation type="submission" date="2020-11" db="EMBL/GenBank/DDBJ databases">
        <title>Arthrobacter antarcticus sp. nov., isolated from Antarctic Soil.</title>
        <authorList>
            <person name="Li J."/>
        </authorList>
    </citation>
    <scope>NUCLEOTIDE SEQUENCE [LARGE SCALE GENOMIC DNA]</scope>
    <source>
        <strain evidence="2 3">Z1-20</strain>
    </source>
</reference>
<gene>
    <name evidence="2" type="ORF">IV500_19505</name>
</gene>
<dbReference type="AlphaFoldDB" id="A0A931G645"/>
<sequence>MSASLKTTRTVGLMADPGLPSALAYRVQGTLPGLLASALDSGVEWTVEVDDQSLPLDANGEVELNMHAGSVRDRTGWDYLVYLTDLPKYSNGRPMLSSTNVGYRSAMIALPALGVLRLSRARRTLLQTIGVLHEADDARSLGQGRISQATASISAEQTLISDHVDENSYETLKGIRGRLQLLAGMVRGNRPWRIVPGLSGAMAAAIATGAFGIFYTSIWSMADYLSPARLALISLLSVTIMTVWLITHNSLWERPVGNKKIERGLSYNLATSLTISIAVTFMYLGLFVVIFLGGLIVIDDQFLSLQLKHPAGIRDYLNLAWLSASLGTIAGALGSSLDDEDSVRKATFSSREYARRQLSKAESASRDEG</sequence>